<name>A0A368RAG7_SETIT</name>
<accession>A0A368RAG7</accession>
<protein>
    <submittedName>
        <fullName evidence="2">Uncharacterized protein</fullName>
    </submittedName>
</protein>
<proteinExistence type="predicted"/>
<evidence type="ECO:0000313" key="2">
    <source>
        <dbReference type="EMBL" id="RCV27207.1"/>
    </source>
</evidence>
<dbReference type="EMBL" id="CM003532">
    <property type="protein sequence ID" value="RCV27207.1"/>
    <property type="molecule type" value="Genomic_DNA"/>
</dbReference>
<reference evidence="2" key="2">
    <citation type="submission" date="2015-07" db="EMBL/GenBank/DDBJ databases">
        <authorList>
            <person name="Noorani M."/>
        </authorList>
    </citation>
    <scope>NUCLEOTIDE SEQUENCE</scope>
    <source>
        <strain evidence="2">Yugu1</strain>
    </source>
</reference>
<feature type="region of interest" description="Disordered" evidence="1">
    <location>
        <begin position="1"/>
        <end position="21"/>
    </location>
</feature>
<sequence>MAAGGHCRELGRAERRRDRGGRHLALRGGRRWLRVSSAANPSLKFADEDKVHSWRKQSLNFWFDSCGGAEAGGLT</sequence>
<organism evidence="2">
    <name type="scientific">Setaria italica</name>
    <name type="common">Foxtail millet</name>
    <name type="synonym">Panicum italicum</name>
    <dbReference type="NCBI Taxonomy" id="4555"/>
    <lineage>
        <taxon>Eukaryota</taxon>
        <taxon>Viridiplantae</taxon>
        <taxon>Streptophyta</taxon>
        <taxon>Embryophyta</taxon>
        <taxon>Tracheophyta</taxon>
        <taxon>Spermatophyta</taxon>
        <taxon>Magnoliopsida</taxon>
        <taxon>Liliopsida</taxon>
        <taxon>Poales</taxon>
        <taxon>Poaceae</taxon>
        <taxon>PACMAD clade</taxon>
        <taxon>Panicoideae</taxon>
        <taxon>Panicodae</taxon>
        <taxon>Paniceae</taxon>
        <taxon>Cenchrinae</taxon>
        <taxon>Setaria</taxon>
    </lineage>
</organism>
<dbReference type="AlphaFoldDB" id="A0A368RAG7"/>
<evidence type="ECO:0000256" key="1">
    <source>
        <dbReference type="SAM" id="MobiDB-lite"/>
    </source>
</evidence>
<reference evidence="2" key="1">
    <citation type="journal article" date="2012" name="Nat. Biotechnol.">
        <title>Reference genome sequence of the model plant Setaria.</title>
        <authorList>
            <person name="Bennetzen J.L."/>
            <person name="Schmutz J."/>
            <person name="Wang H."/>
            <person name="Percifield R."/>
            <person name="Hawkins J."/>
            <person name="Pontaroli A.C."/>
            <person name="Estep M."/>
            <person name="Feng L."/>
            <person name="Vaughn J.N."/>
            <person name="Grimwood J."/>
            <person name="Jenkins J."/>
            <person name="Barry K."/>
            <person name="Lindquist E."/>
            <person name="Hellsten U."/>
            <person name="Deshpande S."/>
            <person name="Wang X."/>
            <person name="Wu X."/>
            <person name="Mitros T."/>
            <person name="Triplett J."/>
            <person name="Yang X."/>
            <person name="Ye C.Y."/>
            <person name="Mauro-Herrera M."/>
            <person name="Wang L."/>
            <person name="Li P."/>
            <person name="Sharma M."/>
            <person name="Sharma R."/>
            <person name="Ronald P.C."/>
            <person name="Panaud O."/>
            <person name="Kellogg E.A."/>
            <person name="Brutnell T.P."/>
            <person name="Doust A.N."/>
            <person name="Tuskan G.A."/>
            <person name="Rokhsar D."/>
            <person name="Devos K.M."/>
        </authorList>
    </citation>
    <scope>NUCLEOTIDE SEQUENCE [LARGE SCALE GENOMIC DNA]</scope>
    <source>
        <strain evidence="2">Yugu1</strain>
    </source>
</reference>
<feature type="compositionally biased region" description="Basic and acidic residues" evidence="1">
    <location>
        <begin position="1"/>
        <end position="17"/>
    </location>
</feature>
<gene>
    <name evidence="2" type="ORF">SETIT_5G306300v2</name>
</gene>